<name>A0ABV2U0K9_9FLAO</name>
<dbReference type="GO" id="GO:0016301">
    <property type="term" value="F:kinase activity"/>
    <property type="evidence" value="ECO:0007669"/>
    <property type="project" value="UniProtKB-KW"/>
</dbReference>
<keyword evidence="1" id="KW-0670">Pyruvate</keyword>
<organism evidence="1 2">
    <name type="scientific">Sediminicola luteus</name>
    <dbReference type="NCBI Taxonomy" id="319238"/>
    <lineage>
        <taxon>Bacteria</taxon>
        <taxon>Pseudomonadati</taxon>
        <taxon>Bacteroidota</taxon>
        <taxon>Flavobacteriia</taxon>
        <taxon>Flavobacteriales</taxon>
        <taxon>Flavobacteriaceae</taxon>
        <taxon>Sediminicola</taxon>
    </lineage>
</organism>
<keyword evidence="1" id="KW-0808">Transferase</keyword>
<evidence type="ECO:0000313" key="1">
    <source>
        <dbReference type="EMBL" id="MET7030285.1"/>
    </source>
</evidence>
<keyword evidence="2" id="KW-1185">Reference proteome</keyword>
<keyword evidence="1" id="KW-0418">Kinase</keyword>
<sequence>MKQLEIGDKVYNIHRDGFKDFQRYTFSEVVRLTKTLAVLENGVRLTNQPKTSWISEDICYSVYRDYWTYWHLTSEKAIQNAIAENEKIAAYDWFESKEFNLKEKQFIYRKFQELEKPEQIEVCHAEEKKA</sequence>
<proteinExistence type="predicted"/>
<comment type="caution">
    <text evidence="1">The sequence shown here is derived from an EMBL/GenBank/DDBJ whole genome shotgun (WGS) entry which is preliminary data.</text>
</comment>
<dbReference type="EMBL" id="JBEWYP010000008">
    <property type="protein sequence ID" value="MET7030285.1"/>
    <property type="molecule type" value="Genomic_DNA"/>
</dbReference>
<gene>
    <name evidence="1" type="ORF">ABXZ32_12825</name>
</gene>
<dbReference type="RefSeq" id="WP_354619079.1">
    <property type="nucleotide sequence ID" value="NZ_JBEWYP010000008.1"/>
</dbReference>
<reference evidence="1 2" key="1">
    <citation type="submission" date="2024-07" db="EMBL/GenBank/DDBJ databases">
        <title>The genome sequence of type strain Sediminicola luteus GDMCC 1.2596T.</title>
        <authorList>
            <person name="Liu Y."/>
        </authorList>
    </citation>
    <scope>NUCLEOTIDE SEQUENCE [LARGE SCALE GENOMIC DNA]</scope>
    <source>
        <strain evidence="1 2">GDMCC 1.2596</strain>
    </source>
</reference>
<accession>A0ABV2U0K9</accession>
<evidence type="ECO:0000313" key="2">
    <source>
        <dbReference type="Proteomes" id="UP001549773"/>
    </source>
</evidence>
<dbReference type="Proteomes" id="UP001549773">
    <property type="component" value="Unassembled WGS sequence"/>
</dbReference>
<protein>
    <submittedName>
        <fullName evidence="1">Pyruvate kinase</fullName>
    </submittedName>
</protein>